<keyword evidence="3 7" id="KW-0547">Nucleotide-binding</keyword>
<keyword evidence="2 7" id="KW-0479">Metal-binding</keyword>
<evidence type="ECO:0000259" key="9">
    <source>
        <dbReference type="PROSITE" id="PS50862"/>
    </source>
</evidence>
<dbReference type="GO" id="GO:0000049">
    <property type="term" value="F:tRNA binding"/>
    <property type="evidence" value="ECO:0007669"/>
    <property type="project" value="TreeGrafter"/>
</dbReference>
<feature type="domain" description="Aminoacyl-transfer RNA synthetases class-II family profile" evidence="9">
    <location>
        <begin position="168"/>
        <end position="468"/>
    </location>
</feature>
<evidence type="ECO:0000256" key="6">
    <source>
        <dbReference type="ARBA" id="ARBA00048573"/>
    </source>
</evidence>
<gene>
    <name evidence="7" type="primary">lysS</name>
    <name evidence="10" type="ORF">A2Z61_01760</name>
</gene>
<evidence type="ECO:0000256" key="5">
    <source>
        <dbReference type="ARBA" id="ARBA00023146"/>
    </source>
</evidence>
<dbReference type="NCBIfam" id="TIGR00499">
    <property type="entry name" value="lysS_bact"/>
    <property type="match status" value="1"/>
</dbReference>
<dbReference type="EC" id="6.1.1.6" evidence="7"/>
<feature type="binding site" evidence="7">
    <location>
        <position position="391"/>
    </location>
    <ligand>
        <name>Mg(2+)</name>
        <dbReference type="ChEBI" id="CHEBI:18420"/>
        <label>2</label>
    </ligand>
</feature>
<reference evidence="10 11" key="1">
    <citation type="journal article" date="2016" name="Nat. Commun.">
        <title>Thousands of microbial genomes shed light on interconnected biogeochemical processes in an aquifer system.</title>
        <authorList>
            <person name="Anantharaman K."/>
            <person name="Brown C.T."/>
            <person name="Hug L.A."/>
            <person name="Sharon I."/>
            <person name="Castelle C.J."/>
            <person name="Probst A.J."/>
            <person name="Thomas B.C."/>
            <person name="Singh A."/>
            <person name="Wilkins M.J."/>
            <person name="Karaoz U."/>
            <person name="Brodie E.L."/>
            <person name="Williams K.H."/>
            <person name="Hubbard S.S."/>
            <person name="Banfield J.F."/>
        </authorList>
    </citation>
    <scope>NUCLEOTIDE SEQUENCE [LARGE SCALE GENOMIC DNA]</scope>
</reference>
<dbReference type="GO" id="GO:0000287">
    <property type="term" value="F:magnesium ion binding"/>
    <property type="evidence" value="ECO:0007669"/>
    <property type="project" value="UniProtKB-UniRule"/>
</dbReference>
<dbReference type="InterPro" id="IPR012340">
    <property type="entry name" value="NA-bd_OB-fold"/>
</dbReference>
<dbReference type="CDD" id="cd04322">
    <property type="entry name" value="LysRS_N"/>
    <property type="match status" value="1"/>
</dbReference>
<evidence type="ECO:0000256" key="2">
    <source>
        <dbReference type="ARBA" id="ARBA00022723"/>
    </source>
</evidence>
<dbReference type="InterPro" id="IPR004364">
    <property type="entry name" value="Aa-tRNA-synt_II"/>
</dbReference>
<dbReference type="NCBIfam" id="NF001756">
    <property type="entry name" value="PRK00484.1"/>
    <property type="match status" value="1"/>
</dbReference>
<dbReference type="PANTHER" id="PTHR42918:SF15">
    <property type="entry name" value="LYSINE--TRNA LIGASE, CHLOROPLASTIC_MITOCHONDRIAL"/>
    <property type="match status" value="1"/>
</dbReference>
<evidence type="ECO:0000313" key="11">
    <source>
        <dbReference type="Proteomes" id="UP000186029"/>
    </source>
</evidence>
<evidence type="ECO:0000313" key="10">
    <source>
        <dbReference type="EMBL" id="OGD67781.1"/>
    </source>
</evidence>
<dbReference type="Proteomes" id="UP000186029">
    <property type="component" value="Unassembled WGS sequence"/>
</dbReference>
<comment type="subcellular location">
    <subcellularLocation>
        <location evidence="7">Cytoplasm</location>
    </subcellularLocation>
</comment>
<dbReference type="Gene3D" id="2.40.50.140">
    <property type="entry name" value="Nucleic acid-binding proteins"/>
    <property type="match status" value="1"/>
</dbReference>
<name>A0A1F5EK61_9BACT</name>
<sequence length="473" mass="55059">MKNNTDKFREDSLAKLEILKKAGVNPYPSKSKRNKKIAVFLDNFNKEENAILAGRIRSIRSHGKIGFADIEDESGKIQIFFQSENLDNFELLLETLIIGDIIEIKGKPYLTKAGQQSIQAENIKILSKSIASWPVEHFGIKDKEERFRKRYLDISLNSEVKKYFIQKTKIIKAIRDYLEKADFTEVSTPVLQTIAGGTMAKPFKTHLDAFDMDLYLRIAPELYLKRLLIGGFERIYEIGPIFRNEGIDREHNPEFTMMELYHTYQDWEWLINFTENMLKNVFEIAEKPLLKDNKWRNIEFSKLIKEKTGLDYEQDLKEDFEKFAEKSNINIAEYFSKGKIADEIFKKLIRIDIKEPTFVTKIPIDISPLSKQLEDESKKTARFLLIINGMELVNGFSELNDPIEQAKRFESQMEMRKKGDKEIQEYDKDFIEALEYGMPPTAGLGLGIDRLVMLLTGASNLREIIEFPLMKRK</sequence>
<comment type="similarity">
    <text evidence="7">Belongs to the class-II aminoacyl-tRNA synthetase family.</text>
</comment>
<evidence type="ECO:0000256" key="3">
    <source>
        <dbReference type="ARBA" id="ARBA00022741"/>
    </source>
</evidence>
<dbReference type="EMBL" id="MFAC01000004">
    <property type="protein sequence ID" value="OGD67781.1"/>
    <property type="molecule type" value="Genomic_DNA"/>
</dbReference>
<evidence type="ECO:0000256" key="7">
    <source>
        <dbReference type="HAMAP-Rule" id="MF_00252"/>
    </source>
</evidence>
<keyword evidence="4 7" id="KW-0067">ATP-binding</keyword>
<evidence type="ECO:0000256" key="8">
    <source>
        <dbReference type="RuleBase" id="RU000336"/>
    </source>
</evidence>
<dbReference type="InterPro" id="IPR044136">
    <property type="entry name" value="Lys-tRNA-ligase_II_N"/>
</dbReference>
<dbReference type="SUPFAM" id="SSF55681">
    <property type="entry name" value="Class II aaRS and biotin synthetases"/>
    <property type="match status" value="1"/>
</dbReference>
<dbReference type="GO" id="GO:0006430">
    <property type="term" value="P:lysyl-tRNA aminoacylation"/>
    <property type="evidence" value="ECO:0007669"/>
    <property type="project" value="UniProtKB-UniRule"/>
</dbReference>
<dbReference type="InterPro" id="IPR018149">
    <property type="entry name" value="Lys-tRNA-synth_II_C"/>
</dbReference>
<dbReference type="InterPro" id="IPR045864">
    <property type="entry name" value="aa-tRNA-synth_II/BPL/LPL"/>
</dbReference>
<dbReference type="Gene3D" id="3.30.930.10">
    <property type="entry name" value="Bira Bifunctional Protein, Domain 2"/>
    <property type="match status" value="1"/>
</dbReference>
<comment type="cofactor">
    <cofactor evidence="7 8">
        <name>Mg(2+)</name>
        <dbReference type="ChEBI" id="CHEBI:18420"/>
    </cofactor>
    <text evidence="7 8">Binds 3 Mg(2+) ions per subunit.</text>
</comment>
<keyword evidence="7" id="KW-0963">Cytoplasm</keyword>
<keyword evidence="7" id="KW-0648">Protein biosynthesis</keyword>
<feature type="binding site" evidence="7">
    <location>
        <position position="391"/>
    </location>
    <ligand>
        <name>Mg(2+)</name>
        <dbReference type="ChEBI" id="CHEBI:18420"/>
        <label>1</label>
    </ligand>
</feature>
<dbReference type="STRING" id="1797580.A2Z61_01760"/>
<dbReference type="AlphaFoldDB" id="A0A1F5EK61"/>
<dbReference type="GO" id="GO:0005524">
    <property type="term" value="F:ATP binding"/>
    <property type="evidence" value="ECO:0007669"/>
    <property type="project" value="UniProtKB-UniRule"/>
</dbReference>
<comment type="subunit">
    <text evidence="7">Homodimer.</text>
</comment>
<comment type="caution">
    <text evidence="10">The sequence shown here is derived from an EMBL/GenBank/DDBJ whole genome shotgun (WGS) entry which is preliminary data.</text>
</comment>
<evidence type="ECO:0000256" key="1">
    <source>
        <dbReference type="ARBA" id="ARBA00022598"/>
    </source>
</evidence>
<dbReference type="HAMAP" id="MF_00252">
    <property type="entry name" value="Lys_tRNA_synth_class2"/>
    <property type="match status" value="1"/>
</dbReference>
<comment type="catalytic activity">
    <reaction evidence="6 7 8">
        <text>tRNA(Lys) + L-lysine + ATP = L-lysyl-tRNA(Lys) + AMP + diphosphate</text>
        <dbReference type="Rhea" id="RHEA:20792"/>
        <dbReference type="Rhea" id="RHEA-COMP:9696"/>
        <dbReference type="Rhea" id="RHEA-COMP:9697"/>
        <dbReference type="ChEBI" id="CHEBI:30616"/>
        <dbReference type="ChEBI" id="CHEBI:32551"/>
        <dbReference type="ChEBI" id="CHEBI:33019"/>
        <dbReference type="ChEBI" id="CHEBI:78442"/>
        <dbReference type="ChEBI" id="CHEBI:78529"/>
        <dbReference type="ChEBI" id="CHEBI:456215"/>
        <dbReference type="EC" id="6.1.1.6"/>
    </reaction>
</comment>
<keyword evidence="1 7" id="KW-0436">Ligase</keyword>
<dbReference type="InterPro" id="IPR002313">
    <property type="entry name" value="Lys-tRNA-ligase_II"/>
</dbReference>
<proteinExistence type="inferred from homology"/>
<dbReference type="GO" id="GO:0004824">
    <property type="term" value="F:lysine-tRNA ligase activity"/>
    <property type="evidence" value="ECO:0007669"/>
    <property type="project" value="UniProtKB-UniRule"/>
</dbReference>
<dbReference type="SUPFAM" id="SSF50249">
    <property type="entry name" value="Nucleic acid-binding proteins"/>
    <property type="match status" value="1"/>
</dbReference>
<protein>
    <recommendedName>
        <fullName evidence="7">Lysine--tRNA ligase</fullName>
        <ecNumber evidence="7">6.1.1.6</ecNumber>
    </recommendedName>
    <alternativeName>
        <fullName evidence="7">Lysyl-tRNA synthetase</fullName>
        <shortName evidence="7">LysRS</shortName>
    </alternativeName>
</protein>
<dbReference type="PRINTS" id="PR00982">
    <property type="entry name" value="TRNASYNTHLYS"/>
</dbReference>
<evidence type="ECO:0000256" key="4">
    <source>
        <dbReference type="ARBA" id="ARBA00022840"/>
    </source>
</evidence>
<dbReference type="Pfam" id="PF00152">
    <property type="entry name" value="tRNA-synt_2"/>
    <property type="match status" value="1"/>
</dbReference>
<accession>A0A1F5EK61</accession>
<dbReference type="PROSITE" id="PS50862">
    <property type="entry name" value="AA_TRNA_LIGASE_II"/>
    <property type="match status" value="1"/>
</dbReference>
<organism evidence="10 11">
    <name type="scientific">Candidatus Campbellbacteria bacterium RIFCSPLOWO2_02_35_12</name>
    <dbReference type="NCBI Taxonomy" id="1797580"/>
    <lineage>
        <taxon>Bacteria</taxon>
        <taxon>Candidatus Campbelliibacteriota</taxon>
    </lineage>
</organism>
<keyword evidence="7 8" id="KW-0460">Magnesium</keyword>
<dbReference type="InterPro" id="IPR006195">
    <property type="entry name" value="aa-tRNA-synth_II"/>
</dbReference>
<dbReference type="GO" id="GO:0005829">
    <property type="term" value="C:cytosol"/>
    <property type="evidence" value="ECO:0007669"/>
    <property type="project" value="TreeGrafter"/>
</dbReference>
<keyword evidence="5 7" id="KW-0030">Aminoacyl-tRNA synthetase</keyword>
<dbReference type="InterPro" id="IPR004365">
    <property type="entry name" value="NA-bd_OB_tRNA"/>
</dbReference>
<dbReference type="PANTHER" id="PTHR42918">
    <property type="entry name" value="LYSYL-TRNA SYNTHETASE"/>
    <property type="match status" value="1"/>
</dbReference>
<comment type="caution">
    <text evidence="7">Lacks conserved residue(s) required for the propagation of feature annotation.</text>
</comment>
<dbReference type="Pfam" id="PF01336">
    <property type="entry name" value="tRNA_anti-codon"/>
    <property type="match status" value="1"/>
</dbReference>